<reference evidence="2" key="1">
    <citation type="submission" date="2023-01" db="EMBL/GenBank/DDBJ databases">
        <authorList>
            <person name="Van Ghelder C."/>
            <person name="Rancurel C."/>
        </authorList>
    </citation>
    <scope>NUCLEOTIDE SEQUENCE</scope>
    <source>
        <strain evidence="2">CNCM I-4278</strain>
    </source>
</reference>
<dbReference type="EMBL" id="CAOQHR010000007">
    <property type="protein sequence ID" value="CAI6337613.1"/>
    <property type="molecule type" value="Genomic_DNA"/>
</dbReference>
<evidence type="ECO:0000313" key="2">
    <source>
        <dbReference type="EMBL" id="CAI6337613.1"/>
    </source>
</evidence>
<name>A0A9W4UJ79_9PLEO</name>
<organism evidence="2 3">
    <name type="scientific">Periconia digitata</name>
    <dbReference type="NCBI Taxonomy" id="1303443"/>
    <lineage>
        <taxon>Eukaryota</taxon>
        <taxon>Fungi</taxon>
        <taxon>Dikarya</taxon>
        <taxon>Ascomycota</taxon>
        <taxon>Pezizomycotina</taxon>
        <taxon>Dothideomycetes</taxon>
        <taxon>Pleosporomycetidae</taxon>
        <taxon>Pleosporales</taxon>
        <taxon>Massarineae</taxon>
        <taxon>Periconiaceae</taxon>
        <taxon>Periconia</taxon>
    </lineage>
</organism>
<sequence length="105" mass="11339">MHVPTTTFLATLLFTLTSRTAAELHTNGVCYKSVGGQAVYDEAATVASCGNYFMRNTGGEQWDTCPDCVMVKTGAMNHCNSAGWHIGGDEWTYYCELNGAEPMTG</sequence>
<dbReference type="OrthoDB" id="3489571at2759"/>
<keyword evidence="3" id="KW-1185">Reference proteome</keyword>
<accession>A0A9W4UJ79</accession>
<dbReference type="Proteomes" id="UP001152607">
    <property type="component" value="Unassembled WGS sequence"/>
</dbReference>
<feature type="chain" id="PRO_5040769672" evidence="1">
    <location>
        <begin position="23"/>
        <end position="105"/>
    </location>
</feature>
<proteinExistence type="predicted"/>
<keyword evidence="1" id="KW-0732">Signal</keyword>
<feature type="signal peptide" evidence="1">
    <location>
        <begin position="1"/>
        <end position="22"/>
    </location>
</feature>
<protein>
    <submittedName>
        <fullName evidence="2">Uncharacterized protein</fullName>
    </submittedName>
</protein>
<dbReference type="AlphaFoldDB" id="A0A9W4UJ79"/>
<evidence type="ECO:0000313" key="3">
    <source>
        <dbReference type="Proteomes" id="UP001152607"/>
    </source>
</evidence>
<comment type="caution">
    <text evidence="2">The sequence shown here is derived from an EMBL/GenBank/DDBJ whole genome shotgun (WGS) entry which is preliminary data.</text>
</comment>
<gene>
    <name evidence="2" type="ORF">PDIGIT_LOCUS10726</name>
</gene>
<evidence type="ECO:0000256" key="1">
    <source>
        <dbReference type="SAM" id="SignalP"/>
    </source>
</evidence>